<accession>G8C2R6</accession>
<dbReference type="KEGG" id="mhb:MHM_00960"/>
<keyword evidence="1" id="KW-0732">Signal</keyword>
<reference evidence="2" key="1">
    <citation type="submission" date="2011-11" db="EMBL/GenBank/DDBJ databases">
        <title>Complete genome sequence of Candidatus Mycoplasma haemominutum.</title>
        <authorList>
            <person name="Barker E.N."/>
            <person name="Darby A.C."/>
            <person name="Helps C.R."/>
            <person name="Peters I.R."/>
            <person name="Hughes M.A."/>
            <person name="Radford A.D."/>
            <person name="Novacco M."/>
            <person name="Boretti F."/>
            <person name="Hofmann-Lehmann R."/>
            <person name="Tasker S."/>
        </authorList>
    </citation>
    <scope>NUCLEOTIDE SEQUENCE</scope>
    <source>
        <strain evidence="2">Birmingham 1</strain>
    </source>
</reference>
<dbReference type="EMBL" id="HE613254">
    <property type="protein sequence ID" value="CCE66614.1"/>
    <property type="molecule type" value="Genomic_DNA"/>
</dbReference>
<proteinExistence type="predicted"/>
<sequence length="202" mass="22637">MFLIKWGLSLIAVASVSSSVAIPLSLQSRASSPEVKQLETIPAISTVSINLTECPESIESSYTAVTFGENETGNLCWKTEAGWNNYSNNHQFSTFLKTAWLKGSREWGDDTFEVWKLKCEQSSSKWEIWSTSDSDTDKVVGLCDSQAIKEVPFIKKEGQNNNLTLSVCNADCWEDDTTGATNVTQLHEEKTENWKKVLFYKT</sequence>
<organism evidence="2">
    <name type="scientific">Candidatus Mycoplasma haematominutum 'Birmingham 1'</name>
    <dbReference type="NCBI Taxonomy" id="1116213"/>
    <lineage>
        <taxon>Bacteria</taxon>
        <taxon>Bacillati</taxon>
        <taxon>Mycoplasmatota</taxon>
        <taxon>Mollicutes</taxon>
        <taxon>Mycoplasmataceae</taxon>
        <taxon>Mycoplasma</taxon>
    </lineage>
</organism>
<feature type="chain" id="PRO_5003508754" evidence="1">
    <location>
        <begin position="22"/>
        <end position="202"/>
    </location>
</feature>
<name>G8C2R6_9MOLU</name>
<feature type="signal peptide" evidence="1">
    <location>
        <begin position="1"/>
        <end position="21"/>
    </location>
</feature>
<gene>
    <name evidence="2" type="ORF">MHM_00960</name>
</gene>
<protein>
    <submittedName>
        <fullName evidence="2">Uncharacterized protein</fullName>
    </submittedName>
</protein>
<dbReference type="AlphaFoldDB" id="G8C2R6"/>
<dbReference type="PATRIC" id="fig|1116213.3.peg.103"/>
<reference evidence="2" key="2">
    <citation type="submission" date="2011-11" db="EMBL/GenBank/DDBJ databases">
        <authorList>
            <person name="Barker E."/>
        </authorList>
    </citation>
    <scope>NUCLEOTIDE SEQUENCE</scope>
    <source>
        <strain evidence="2">Birmingham 1</strain>
    </source>
</reference>
<dbReference type="HOGENOM" id="CLU_107062_1_0_14"/>
<evidence type="ECO:0000313" key="2">
    <source>
        <dbReference type="EMBL" id="CCE66614.1"/>
    </source>
</evidence>
<evidence type="ECO:0000256" key="1">
    <source>
        <dbReference type="SAM" id="SignalP"/>
    </source>
</evidence>